<dbReference type="RefSeq" id="WP_099878781.1">
    <property type="nucleotide sequence ID" value="NZ_CP024608.1"/>
</dbReference>
<dbReference type="Proteomes" id="UP000229897">
    <property type="component" value="Chromosome"/>
</dbReference>
<dbReference type="EMBL" id="CP024608">
    <property type="protein sequence ID" value="ATQ77009.1"/>
    <property type="molecule type" value="Genomic_DNA"/>
</dbReference>
<reference evidence="1" key="1">
    <citation type="submission" date="2017-10" db="EMBL/GenBank/DDBJ databases">
        <title>Massilia psychrophilum sp. nov., a novel purple-pigmented bacterium isolated from Tianshan glacier, Xinjiang Municipality, China.</title>
        <authorList>
            <person name="Wang H."/>
        </authorList>
    </citation>
    <scope>NUCLEOTIDE SEQUENCE [LARGE SCALE GENOMIC DNA]</scope>
    <source>
        <strain evidence="1">B2</strain>
    </source>
</reference>
<sequence>MRRLMKNQWHDLRDQLLKLDDGADPERIFSTLVAGFRKYRAQFSSEPFSHRRFAQYFSMKAADYPVAQSGMRDDAFRLFKARIGHYEVKTDLDSIVVILHDAIEELLVVHVEQCCPVCGQSDAAMFKTVGTGQLVLECQDCFHVQGCASEPYDQSRITYARNDDIRALDPAATSAGTGDAVTANGPQAAPGRTARIRVDFGDMLDYNLVVLSRRDEETDSRGAPVSFYRGMPVAVFDEDTDEQGNVDDLIADGHAEPVTVPPRWCPEATWLCRIDKHGIRHASGAR</sequence>
<protein>
    <submittedName>
        <fullName evidence="1">Uncharacterized protein</fullName>
    </submittedName>
</protein>
<name>A0A2D2DPU4_9BURK</name>
<proteinExistence type="predicted"/>
<keyword evidence="2" id="KW-1185">Reference proteome</keyword>
<dbReference type="AlphaFoldDB" id="A0A2D2DPU4"/>
<evidence type="ECO:0000313" key="2">
    <source>
        <dbReference type="Proteomes" id="UP000229897"/>
    </source>
</evidence>
<dbReference type="OrthoDB" id="2084864at2"/>
<gene>
    <name evidence="1" type="ORF">CR152_22705</name>
</gene>
<organism evidence="1 2">
    <name type="scientific">Massilia violaceinigra</name>
    <dbReference type="NCBI Taxonomy" id="2045208"/>
    <lineage>
        <taxon>Bacteria</taxon>
        <taxon>Pseudomonadati</taxon>
        <taxon>Pseudomonadota</taxon>
        <taxon>Betaproteobacteria</taxon>
        <taxon>Burkholderiales</taxon>
        <taxon>Oxalobacteraceae</taxon>
        <taxon>Telluria group</taxon>
        <taxon>Massilia</taxon>
    </lineage>
</organism>
<evidence type="ECO:0000313" key="1">
    <source>
        <dbReference type="EMBL" id="ATQ77009.1"/>
    </source>
</evidence>
<accession>A0A2D2DPU4</accession>
<dbReference type="KEGG" id="mass:CR152_22705"/>